<comment type="caution">
    <text evidence="3">The sequence shown here is derived from an EMBL/GenBank/DDBJ whole genome shotgun (WGS) entry which is preliminary data.</text>
</comment>
<evidence type="ECO:0000313" key="4">
    <source>
        <dbReference type="Proteomes" id="UP001642464"/>
    </source>
</evidence>
<keyword evidence="2" id="KW-0812">Transmembrane</keyword>
<proteinExistence type="predicted"/>
<keyword evidence="2" id="KW-1133">Transmembrane helix</keyword>
<feature type="region of interest" description="Disordered" evidence="1">
    <location>
        <begin position="19"/>
        <end position="42"/>
    </location>
</feature>
<feature type="transmembrane region" description="Helical" evidence="2">
    <location>
        <begin position="131"/>
        <end position="149"/>
    </location>
</feature>
<evidence type="ECO:0000256" key="1">
    <source>
        <dbReference type="SAM" id="MobiDB-lite"/>
    </source>
</evidence>
<evidence type="ECO:0000256" key="2">
    <source>
        <dbReference type="SAM" id="Phobius"/>
    </source>
</evidence>
<gene>
    <name evidence="3" type="ORF">SCF082_LOCUS48748</name>
</gene>
<dbReference type="Proteomes" id="UP001642464">
    <property type="component" value="Unassembled WGS sequence"/>
</dbReference>
<protein>
    <submittedName>
        <fullName evidence="3">Uncharacterized protein</fullName>
    </submittedName>
</protein>
<feature type="compositionally biased region" description="Basic and acidic residues" evidence="1">
    <location>
        <begin position="348"/>
        <end position="364"/>
    </location>
</feature>
<feature type="compositionally biased region" description="Basic and acidic residues" evidence="1">
    <location>
        <begin position="24"/>
        <end position="36"/>
    </location>
</feature>
<reference evidence="3 4" key="1">
    <citation type="submission" date="2024-02" db="EMBL/GenBank/DDBJ databases">
        <authorList>
            <person name="Chen Y."/>
            <person name="Shah S."/>
            <person name="Dougan E. K."/>
            <person name="Thang M."/>
            <person name="Chan C."/>
        </authorList>
    </citation>
    <scope>NUCLEOTIDE SEQUENCE [LARGE SCALE GENOMIC DNA]</scope>
</reference>
<feature type="region of interest" description="Disordered" evidence="1">
    <location>
        <begin position="95"/>
        <end position="117"/>
    </location>
</feature>
<accession>A0ABP0RUZ2</accession>
<name>A0ABP0RUZ2_9DINO</name>
<sequence>MPAARSRSRQCKQAALAVAAEARQNSEKDGTREKHQTSARARRLPTHHVWNFTDREQALATPISGKMIFDMMTLGLFVTLLFRLRDTYLSSKSGKKSATVTAKGSKGNPTPGEQEESKLSFEMVTQNQTTVSIFVGLIACLFVSLMLSFGGRRETAFSINGGIEADPSSTLTLVLTPATTIEEVTQVLGLNVDKPLLVVHASVDAWKAQDDVRSYARLREIFEALLAQTSGADWISGVVLAPFGGHALYSAENAAADAAAIRVGGQIPAKVSTVHGFSTPGPEPSEALTSLSLVCLSNQDSCKTAFVGQTDELGQETDQVQHVIRDSMLVVALDASRGDMGSDTEPASVKKADDQQRHVEEALTRSRSGVVDDDESSSEGVRSWTTISTWAAGAHTGASLR</sequence>
<dbReference type="EMBL" id="CAXAMM010042382">
    <property type="protein sequence ID" value="CAK9104461.1"/>
    <property type="molecule type" value="Genomic_DNA"/>
</dbReference>
<keyword evidence="2" id="KW-0472">Membrane</keyword>
<feature type="region of interest" description="Disordered" evidence="1">
    <location>
        <begin position="336"/>
        <end position="382"/>
    </location>
</feature>
<keyword evidence="4" id="KW-1185">Reference proteome</keyword>
<organism evidence="3 4">
    <name type="scientific">Durusdinium trenchii</name>
    <dbReference type="NCBI Taxonomy" id="1381693"/>
    <lineage>
        <taxon>Eukaryota</taxon>
        <taxon>Sar</taxon>
        <taxon>Alveolata</taxon>
        <taxon>Dinophyceae</taxon>
        <taxon>Suessiales</taxon>
        <taxon>Symbiodiniaceae</taxon>
        <taxon>Durusdinium</taxon>
    </lineage>
</organism>
<evidence type="ECO:0000313" key="3">
    <source>
        <dbReference type="EMBL" id="CAK9104461.1"/>
    </source>
</evidence>